<name>A0A1W2CV09_9SPHI</name>
<dbReference type="AlphaFoldDB" id="A0A1W2CV09"/>
<keyword evidence="2" id="KW-1185">Reference proteome</keyword>
<sequence length="65" mass="7266">MKNKENKFGKLEEMGVTTLSKQEQMKIMGGMQWTGSGSKNVEMDKWTALTVGDPWGGRFGIKIVD</sequence>
<dbReference type="OrthoDB" id="772811at2"/>
<organism evidence="1 2">
    <name type="scientific">Pedobacter africanus</name>
    <dbReference type="NCBI Taxonomy" id="151894"/>
    <lineage>
        <taxon>Bacteria</taxon>
        <taxon>Pseudomonadati</taxon>
        <taxon>Bacteroidota</taxon>
        <taxon>Sphingobacteriia</taxon>
        <taxon>Sphingobacteriales</taxon>
        <taxon>Sphingobacteriaceae</taxon>
        <taxon>Pedobacter</taxon>
    </lineage>
</organism>
<proteinExistence type="predicted"/>
<dbReference type="EMBL" id="FWXT01000002">
    <property type="protein sequence ID" value="SMC89073.1"/>
    <property type="molecule type" value="Genomic_DNA"/>
</dbReference>
<gene>
    <name evidence="1" type="ORF">SAMN04488524_3280</name>
</gene>
<evidence type="ECO:0000313" key="1">
    <source>
        <dbReference type="EMBL" id="SMC89073.1"/>
    </source>
</evidence>
<evidence type="ECO:0000313" key="2">
    <source>
        <dbReference type="Proteomes" id="UP000192756"/>
    </source>
</evidence>
<dbReference type="RefSeq" id="WP_084240069.1">
    <property type="nucleotide sequence ID" value="NZ_FWXT01000002.1"/>
</dbReference>
<accession>A0A1W2CV09</accession>
<reference evidence="2" key="1">
    <citation type="submission" date="2017-04" db="EMBL/GenBank/DDBJ databases">
        <authorList>
            <person name="Varghese N."/>
            <person name="Submissions S."/>
        </authorList>
    </citation>
    <scope>NUCLEOTIDE SEQUENCE [LARGE SCALE GENOMIC DNA]</scope>
    <source>
        <strain evidence="2">DSM 12126</strain>
    </source>
</reference>
<protein>
    <submittedName>
        <fullName evidence="1">Uncharacterized protein</fullName>
    </submittedName>
</protein>
<dbReference type="Proteomes" id="UP000192756">
    <property type="component" value="Unassembled WGS sequence"/>
</dbReference>